<evidence type="ECO:0000256" key="16">
    <source>
        <dbReference type="SAM" id="MobiDB-lite"/>
    </source>
</evidence>
<evidence type="ECO:0000256" key="5">
    <source>
        <dbReference type="ARBA" id="ARBA00022603"/>
    </source>
</evidence>
<dbReference type="InterPro" id="IPR041291">
    <property type="entry name" value="TUDOR_5"/>
</dbReference>
<dbReference type="GO" id="GO:0032259">
    <property type="term" value="P:methylation"/>
    <property type="evidence" value="ECO:0007669"/>
    <property type="project" value="UniProtKB-KW"/>
</dbReference>
<dbReference type="Gene3D" id="3.30.890.10">
    <property type="entry name" value="Methyl-cpg-binding Protein 2, Chain A"/>
    <property type="match status" value="1"/>
</dbReference>
<dbReference type="PANTHER" id="PTHR46024">
    <property type="entry name" value="HISTONE-LYSINE N-METHYLTRANSFERASE EGGLESS"/>
    <property type="match status" value="1"/>
</dbReference>
<keyword evidence="15" id="KW-0539">Nucleus</keyword>
<dbReference type="InterPro" id="IPR001739">
    <property type="entry name" value="Methyl_CpG_DNA-bd"/>
</dbReference>
<dbReference type="Gene3D" id="2.30.30.140">
    <property type="match status" value="2"/>
</dbReference>
<reference evidence="21 22" key="1">
    <citation type="journal article" date="2018" name="Nat. Ecol. Evol.">
        <title>Genomic signatures of mitonuclear coevolution across populations of Tigriopus californicus.</title>
        <authorList>
            <person name="Barreto F.S."/>
            <person name="Watson E.T."/>
            <person name="Lima T.G."/>
            <person name="Willett C.S."/>
            <person name="Edmands S."/>
            <person name="Li W."/>
            <person name="Burton R.S."/>
        </authorList>
    </citation>
    <scope>NUCLEOTIDE SEQUENCE [LARGE SCALE GENOMIC DNA]</scope>
    <source>
        <strain evidence="21 22">San Diego</strain>
    </source>
</reference>
<keyword evidence="22" id="KW-1185">Reference proteome</keyword>
<feature type="domain" description="Pre-SET" evidence="18">
    <location>
        <begin position="793"/>
        <end position="865"/>
    </location>
</feature>
<evidence type="ECO:0000259" key="19">
    <source>
        <dbReference type="PROSITE" id="PS50868"/>
    </source>
</evidence>
<dbReference type="Pfam" id="PF05033">
    <property type="entry name" value="Pre-SET"/>
    <property type="match status" value="1"/>
</dbReference>
<keyword evidence="10" id="KW-0862">Zinc</keyword>
<keyword evidence="11" id="KW-0156">Chromatin regulator</keyword>
<dbReference type="SUPFAM" id="SSF54171">
    <property type="entry name" value="DNA-binding domain"/>
    <property type="match status" value="1"/>
</dbReference>
<feature type="region of interest" description="Disordered" evidence="16">
    <location>
        <begin position="951"/>
        <end position="1025"/>
    </location>
</feature>
<feature type="compositionally biased region" description="Basic and acidic residues" evidence="16">
    <location>
        <begin position="1000"/>
        <end position="1025"/>
    </location>
</feature>
<keyword evidence="6" id="KW-0808">Transferase</keyword>
<evidence type="ECO:0000256" key="3">
    <source>
        <dbReference type="ARBA" id="ARBA00022454"/>
    </source>
</evidence>
<evidence type="ECO:0000313" key="21">
    <source>
        <dbReference type="EMBL" id="TRY76583.1"/>
    </source>
</evidence>
<dbReference type="GO" id="GO:0005634">
    <property type="term" value="C:nucleus"/>
    <property type="evidence" value="ECO:0007669"/>
    <property type="project" value="UniProtKB-SubCell"/>
</dbReference>
<dbReference type="CDD" id="cd10517">
    <property type="entry name" value="SET_SETDB1"/>
    <property type="match status" value="1"/>
</dbReference>
<dbReference type="PROSITE" id="PS50868">
    <property type="entry name" value="POST_SET"/>
    <property type="match status" value="1"/>
</dbReference>
<evidence type="ECO:0000313" key="22">
    <source>
        <dbReference type="Proteomes" id="UP000318571"/>
    </source>
</evidence>
<comment type="caution">
    <text evidence="21">The sequence shown here is derived from an EMBL/GenBank/DDBJ whole genome shotgun (WGS) entry which is preliminary data.</text>
</comment>
<feature type="domain" description="MBD" evidence="20">
    <location>
        <begin position="663"/>
        <end position="733"/>
    </location>
</feature>
<name>A0A553PFZ2_TIGCA</name>
<dbReference type="SMART" id="SM00391">
    <property type="entry name" value="MBD"/>
    <property type="match status" value="1"/>
</dbReference>
<comment type="subcellular location">
    <subcellularLocation>
        <location evidence="2">Chromosome</location>
    </subcellularLocation>
    <subcellularLocation>
        <location evidence="1">Nucleus</location>
    </subcellularLocation>
</comment>
<evidence type="ECO:0000256" key="2">
    <source>
        <dbReference type="ARBA" id="ARBA00004286"/>
    </source>
</evidence>
<dbReference type="SMART" id="SM00333">
    <property type="entry name" value="TUDOR"/>
    <property type="match status" value="2"/>
</dbReference>
<keyword evidence="9" id="KW-0677">Repeat</keyword>
<keyword evidence="7" id="KW-0949">S-adenosyl-L-methionine</keyword>
<evidence type="ECO:0000256" key="7">
    <source>
        <dbReference type="ARBA" id="ARBA00022691"/>
    </source>
</evidence>
<dbReference type="Proteomes" id="UP000318571">
    <property type="component" value="Chromosome 5"/>
</dbReference>
<evidence type="ECO:0000256" key="4">
    <source>
        <dbReference type="ARBA" id="ARBA00022491"/>
    </source>
</evidence>
<dbReference type="EMBL" id="VCGU01000004">
    <property type="protein sequence ID" value="TRY76583.1"/>
    <property type="molecule type" value="Genomic_DNA"/>
</dbReference>
<accession>A0A553PFZ2</accession>
<dbReference type="PROSITE" id="PS50280">
    <property type="entry name" value="SET"/>
    <property type="match status" value="1"/>
</dbReference>
<organism evidence="21 22">
    <name type="scientific">Tigriopus californicus</name>
    <name type="common">Marine copepod</name>
    <dbReference type="NCBI Taxonomy" id="6832"/>
    <lineage>
        <taxon>Eukaryota</taxon>
        <taxon>Metazoa</taxon>
        <taxon>Ecdysozoa</taxon>
        <taxon>Arthropoda</taxon>
        <taxon>Crustacea</taxon>
        <taxon>Multicrustacea</taxon>
        <taxon>Hexanauplia</taxon>
        <taxon>Copepoda</taxon>
        <taxon>Harpacticoida</taxon>
        <taxon>Harpacticidae</taxon>
        <taxon>Tigriopus</taxon>
    </lineage>
</organism>
<dbReference type="GO" id="GO:0005694">
    <property type="term" value="C:chromosome"/>
    <property type="evidence" value="ECO:0007669"/>
    <property type="project" value="UniProtKB-SubCell"/>
</dbReference>
<protein>
    <recommendedName>
        <fullName evidence="23">Histone-lysine N-methyltransferase</fullName>
    </recommendedName>
</protein>
<feature type="region of interest" description="Disordered" evidence="16">
    <location>
        <begin position="1"/>
        <end position="43"/>
    </location>
</feature>
<dbReference type="Pfam" id="PF18358">
    <property type="entry name" value="Tudor_4"/>
    <property type="match status" value="1"/>
</dbReference>
<keyword evidence="5" id="KW-0489">Methyltransferase</keyword>
<evidence type="ECO:0000256" key="13">
    <source>
        <dbReference type="ARBA" id="ARBA00023054"/>
    </source>
</evidence>
<dbReference type="CDD" id="cd21181">
    <property type="entry name" value="Tudor_SETDB1_rpt2"/>
    <property type="match status" value="1"/>
</dbReference>
<dbReference type="OrthoDB" id="5792673at2759"/>
<keyword evidence="12" id="KW-0805">Transcription regulation</keyword>
<evidence type="ECO:0000256" key="12">
    <source>
        <dbReference type="ARBA" id="ARBA00023015"/>
    </source>
</evidence>
<dbReference type="PANTHER" id="PTHR46024:SF1">
    <property type="entry name" value="HISTONE-LYSINE N-METHYLTRANSFERASE EGGLESS"/>
    <property type="match status" value="1"/>
</dbReference>
<evidence type="ECO:0000259" key="18">
    <source>
        <dbReference type="PROSITE" id="PS50867"/>
    </source>
</evidence>
<evidence type="ECO:0000256" key="1">
    <source>
        <dbReference type="ARBA" id="ARBA00004123"/>
    </source>
</evidence>
<dbReference type="GO" id="GO:0003677">
    <property type="term" value="F:DNA binding"/>
    <property type="evidence" value="ECO:0007669"/>
    <property type="project" value="InterPro"/>
</dbReference>
<dbReference type="InterPro" id="IPR046341">
    <property type="entry name" value="SET_dom_sf"/>
</dbReference>
<dbReference type="PROSITE" id="PS50867">
    <property type="entry name" value="PRE_SET"/>
    <property type="match status" value="1"/>
</dbReference>
<dbReference type="Pfam" id="PF18359">
    <property type="entry name" value="Tudor_5"/>
    <property type="match status" value="1"/>
</dbReference>
<evidence type="ECO:0000256" key="6">
    <source>
        <dbReference type="ARBA" id="ARBA00022679"/>
    </source>
</evidence>
<dbReference type="OMA" id="PDETICI"/>
<feature type="domain" description="Post-SET" evidence="19">
    <location>
        <begin position="1113"/>
        <end position="1129"/>
    </location>
</feature>
<keyword evidence="3" id="KW-0158">Chromosome</keyword>
<keyword evidence="8" id="KW-0479">Metal-binding</keyword>
<dbReference type="GO" id="GO:0008270">
    <property type="term" value="F:zinc ion binding"/>
    <property type="evidence" value="ECO:0007669"/>
    <property type="project" value="InterPro"/>
</dbReference>
<proteinExistence type="predicted"/>
<dbReference type="STRING" id="6832.A0A553PFZ2"/>
<dbReference type="PROSITE" id="PS50982">
    <property type="entry name" value="MBD"/>
    <property type="match status" value="1"/>
</dbReference>
<feature type="compositionally biased region" description="Basic and acidic residues" evidence="16">
    <location>
        <begin position="967"/>
        <end position="977"/>
    </location>
</feature>
<dbReference type="InterPro" id="IPR041292">
    <property type="entry name" value="Tudor_4"/>
</dbReference>
<evidence type="ECO:0000256" key="10">
    <source>
        <dbReference type="ARBA" id="ARBA00022833"/>
    </source>
</evidence>
<keyword evidence="4" id="KW-0678">Repressor</keyword>
<feature type="domain" description="SET" evidence="17">
    <location>
        <begin position="868"/>
        <end position="1104"/>
    </location>
</feature>
<dbReference type="GO" id="GO:0070828">
    <property type="term" value="P:heterochromatin organization"/>
    <property type="evidence" value="ECO:0007669"/>
    <property type="project" value="TreeGrafter"/>
</dbReference>
<dbReference type="InterPro" id="IPR007728">
    <property type="entry name" value="Pre-SET_dom"/>
</dbReference>
<dbReference type="Pfam" id="PF00856">
    <property type="entry name" value="SET"/>
    <property type="match status" value="1"/>
</dbReference>
<dbReference type="GO" id="GO:0046974">
    <property type="term" value="F:histone H3K9 methyltransferase activity"/>
    <property type="evidence" value="ECO:0007669"/>
    <property type="project" value="TreeGrafter"/>
</dbReference>
<evidence type="ECO:0000259" key="17">
    <source>
        <dbReference type="PROSITE" id="PS50280"/>
    </source>
</evidence>
<evidence type="ECO:0000256" key="11">
    <source>
        <dbReference type="ARBA" id="ARBA00022853"/>
    </source>
</evidence>
<keyword evidence="13" id="KW-0175">Coiled coil</keyword>
<evidence type="ECO:0000256" key="15">
    <source>
        <dbReference type="ARBA" id="ARBA00023242"/>
    </source>
</evidence>
<dbReference type="Pfam" id="PF01429">
    <property type="entry name" value="MBD"/>
    <property type="match status" value="1"/>
</dbReference>
<evidence type="ECO:0008006" key="23">
    <source>
        <dbReference type="Google" id="ProtNLM"/>
    </source>
</evidence>
<keyword evidence="14" id="KW-0804">Transcription</keyword>
<dbReference type="InterPro" id="IPR016177">
    <property type="entry name" value="DNA-bd_dom_sf"/>
</dbReference>
<dbReference type="AlphaFoldDB" id="A0A553PFZ2"/>
<dbReference type="SUPFAM" id="SSF82199">
    <property type="entry name" value="SET domain"/>
    <property type="match status" value="1"/>
</dbReference>
<dbReference type="InterPro" id="IPR001214">
    <property type="entry name" value="SET_dom"/>
</dbReference>
<evidence type="ECO:0000256" key="9">
    <source>
        <dbReference type="ARBA" id="ARBA00022737"/>
    </source>
</evidence>
<dbReference type="Gene3D" id="2.170.270.10">
    <property type="entry name" value="SET domain"/>
    <property type="match status" value="2"/>
</dbReference>
<sequence>MEVAEAPSNPQPADSPPRVVGVDSAQARQSGVPPSEKPVSKVTSRLDQVLSQIAGDEAWAPPSTGDSDSNTIFEDRVRPTVRARVTVDWQCLNPLCPSGSVGKSSLITASRFLTEFFAVKLDGQRKRKVCPRCRDQAEQARHRMVERARQGQLCLWAGLPTPRDMVTLDDSDEETVTDSSSDEEIDLTLSGDPPTAHMVRSLLNQVLTESRLQEQVDQAIDHIDARLQATEVAMTETSLQFQAIEQQVDDMRQALYQPFRPQMSFLPPLDLNQADEEAEQQAHLGFHGRQVASKRTAAGGTPSNLPKSTGLMVSEHINPGVASLPPMGQLKRPLLNIGDRAFGMRGNILSVWKVGEVIEIQKDGKEAEPTYKLRFEGSGPGRPRNNQVKMLALKHMAFHNPAPVRLPVGTRVIAVYRDSRIRISEMYSGVVAEPPKVMNRFRYLIFFDDGYASYIHHEDIRVACAQSKDVWDDVHPNSREFIKKYLQQYPERPMVKLNVGQIVRTEWQGKWWITKVVDVDASLVLLVFQADKRTETIYRGSTRLGPLFLELQQQKRREEKQAGTGHQKRMRWGGPYVEYTRQSDAIADAAAVEKRAVARKTTSKRPESTADPNFTPQVRWESKGDIFPAVISDLQTPKEFTSHDCSPSCLGENGQYQYDEKKHKNNNPFLIPILLGWRRLLTKHRNHGRRTIFYLAPCGRRIRTLEEILKYLRITGSLLEIDLFTFDWWVHIYNEFKPERELCSIKDVSYGKENVPISCVNSLDKNFPEYVEYSRVRLPQKDVNINTDENFLVCCDCTDDCQDKSKCACWQLTIQNTAASPDGETNPNAGYSYRRLHDVVPTGIFECNSGCKCKQTCMNRVAQNPLRSKLQIFKTERRGWGIRTLCDIPEGTFLCIYVGNLYCTEEANVHGQNFGDEYFAELDMIETVEKQKEGYESDYDDEECEILSTYNESESAASTEDEDEANGQEKLRKDELGGFRSKATPLGVSQDRPTRTTRKKTQDGFRENGDSDHQSLNRKTDKVKETADKPKFKSTRLYFGDKEDVYIMDAKSIGNIGRYLNHSCTPNVFVQNCFVDTHDLRFPWVAFFSSTYIKAGQELCWDYCYIVDQVKGKEIYCQCGSDQCRGRLL</sequence>
<dbReference type="SMART" id="SM00468">
    <property type="entry name" value="PreSET"/>
    <property type="match status" value="1"/>
</dbReference>
<dbReference type="InterPro" id="IPR003616">
    <property type="entry name" value="Post-SET_dom"/>
</dbReference>
<dbReference type="InterPro" id="IPR002999">
    <property type="entry name" value="Tudor"/>
</dbReference>
<dbReference type="GO" id="GO:0010629">
    <property type="term" value="P:negative regulation of gene expression"/>
    <property type="evidence" value="ECO:0007669"/>
    <property type="project" value="TreeGrafter"/>
</dbReference>
<dbReference type="SMART" id="SM00317">
    <property type="entry name" value="SET"/>
    <property type="match status" value="1"/>
</dbReference>
<evidence type="ECO:0000256" key="8">
    <source>
        <dbReference type="ARBA" id="ARBA00022723"/>
    </source>
</evidence>
<dbReference type="CDD" id="cd20382">
    <property type="entry name" value="Tudor_SETDB1_rpt1"/>
    <property type="match status" value="1"/>
</dbReference>
<evidence type="ECO:0000259" key="20">
    <source>
        <dbReference type="PROSITE" id="PS50982"/>
    </source>
</evidence>
<gene>
    <name evidence="21" type="ORF">TCAL_09221</name>
</gene>
<dbReference type="InterPro" id="IPR051516">
    <property type="entry name" value="SETDB_methyltransferase"/>
</dbReference>
<evidence type="ECO:0000256" key="14">
    <source>
        <dbReference type="ARBA" id="ARBA00023163"/>
    </source>
</evidence>